<gene>
    <name evidence="1" type="ORF">FTRO_0031380</name>
</gene>
<dbReference type="STRING" id="709323.GCA_001047135_00741"/>
<dbReference type="InterPro" id="IPR015231">
    <property type="entry name" value="DUF1934"/>
</dbReference>
<dbReference type="Pfam" id="PF09148">
    <property type="entry name" value="DUF1934"/>
    <property type="match status" value="1"/>
</dbReference>
<proteinExistence type="predicted"/>
<dbReference type="SUPFAM" id="SSF50814">
    <property type="entry name" value="Lipocalins"/>
    <property type="match status" value="1"/>
</dbReference>
<dbReference type="InterPro" id="IPR012674">
    <property type="entry name" value="Calycin"/>
</dbReference>
<name>A0A3F3H0U4_9LACO</name>
<reference evidence="1" key="1">
    <citation type="journal article" date="2015" name="BMC Genomics">
        <title>Comparative genomics of Fructobacillus spp. and Leuconostoc spp. reveals niche-specific evolution of Fructobacillus spp.</title>
        <authorList>
            <person name="Endo A."/>
            <person name="Tanizawa Y."/>
            <person name="Tanaka N."/>
            <person name="Maeno S."/>
            <person name="Kumar H."/>
            <person name="Shiwa Y."/>
            <person name="Okada S."/>
            <person name="Yoshikawa H."/>
            <person name="Dicks L."/>
            <person name="Nakagawa J."/>
            <person name="Arita M."/>
        </authorList>
    </citation>
    <scope>NUCLEOTIDE SEQUENCE [LARGE SCALE GENOMIC DNA]</scope>
    <source>
        <strain evidence="1">F214-1</strain>
    </source>
</reference>
<dbReference type="Proteomes" id="UP000064514">
    <property type="component" value="Unassembled WGS sequence"/>
</dbReference>
<sequence>MSQKEVQVKISHQVFQDAGDEHYEVETTGLLTIKGDSVYLAYTEKIDDEGETKVIFKLTEKQISLSRHNVTKTRMVFQPGLVEHQPYQTVAGMMLLSTNTNQLDFTFDEGKQAGSLDLAYALSANDQVVGQYQVALQFGPKSSILN</sequence>
<evidence type="ECO:0008006" key="2">
    <source>
        <dbReference type="Google" id="ProtNLM"/>
    </source>
</evidence>
<dbReference type="Gene3D" id="2.40.128.20">
    <property type="match status" value="1"/>
</dbReference>
<organism evidence="1">
    <name type="scientific">Fructobacillus tropaeoli</name>
    <dbReference type="NCBI Taxonomy" id="709323"/>
    <lineage>
        <taxon>Bacteria</taxon>
        <taxon>Bacillati</taxon>
        <taxon>Bacillota</taxon>
        <taxon>Bacilli</taxon>
        <taxon>Lactobacillales</taxon>
        <taxon>Lactobacillaceae</taxon>
        <taxon>Fructobacillus</taxon>
    </lineage>
</organism>
<evidence type="ECO:0000313" key="1">
    <source>
        <dbReference type="EMBL" id="GAP04196.1"/>
    </source>
</evidence>
<protein>
    <recommendedName>
        <fullName evidence="2">DUF1934 domain-containing protein</fullName>
    </recommendedName>
</protein>
<dbReference type="AlphaFoldDB" id="A0A3F3H0U4"/>
<dbReference type="RefSeq" id="WP_059393628.1">
    <property type="nucleotide sequence ID" value="NZ_CAUZLZ010000006.1"/>
</dbReference>
<dbReference type="EMBL" id="DF968080">
    <property type="protein sequence ID" value="GAP04196.1"/>
    <property type="molecule type" value="Genomic_DNA"/>
</dbReference>
<accession>A0A3F3H0U4</accession>